<proteinExistence type="predicted"/>
<dbReference type="AlphaFoldDB" id="A0A6S7B8M0"/>
<name>A0A6S7B8M0_9BURK</name>
<dbReference type="EMBL" id="CADIKM010000014">
    <property type="protein sequence ID" value="CAB3791814.1"/>
    <property type="molecule type" value="Genomic_DNA"/>
</dbReference>
<gene>
    <name evidence="1" type="ORF">LMG28138_03240</name>
</gene>
<evidence type="ECO:0000313" key="2">
    <source>
        <dbReference type="Proteomes" id="UP000494115"/>
    </source>
</evidence>
<reference evidence="1 2" key="1">
    <citation type="submission" date="2020-04" db="EMBL/GenBank/DDBJ databases">
        <authorList>
            <person name="De Canck E."/>
        </authorList>
    </citation>
    <scope>NUCLEOTIDE SEQUENCE [LARGE SCALE GENOMIC DNA]</scope>
    <source>
        <strain evidence="1 2">LMG 28138</strain>
    </source>
</reference>
<keyword evidence="2" id="KW-1185">Reference proteome</keyword>
<evidence type="ECO:0000313" key="1">
    <source>
        <dbReference type="EMBL" id="CAB3791814.1"/>
    </source>
</evidence>
<protein>
    <submittedName>
        <fullName evidence="1">Uncharacterized protein</fullName>
    </submittedName>
</protein>
<sequence>MLQDPYAAKEQRVMEALLKMIKLDLRALRDAYEQG</sequence>
<organism evidence="1 2">
    <name type="scientific">Pararobbsia alpina</name>
    <dbReference type="NCBI Taxonomy" id="621374"/>
    <lineage>
        <taxon>Bacteria</taxon>
        <taxon>Pseudomonadati</taxon>
        <taxon>Pseudomonadota</taxon>
        <taxon>Betaproteobacteria</taxon>
        <taxon>Burkholderiales</taxon>
        <taxon>Burkholderiaceae</taxon>
        <taxon>Pararobbsia</taxon>
    </lineage>
</organism>
<accession>A0A6S7B8M0</accession>
<dbReference type="Proteomes" id="UP000494115">
    <property type="component" value="Unassembled WGS sequence"/>
</dbReference>